<evidence type="ECO:0000259" key="2">
    <source>
        <dbReference type="PROSITE" id="PS51832"/>
    </source>
</evidence>
<dbReference type="SMART" id="SM00471">
    <property type="entry name" value="HDc"/>
    <property type="match status" value="1"/>
</dbReference>
<accession>A0A521AHQ7</accession>
<organism evidence="3 4">
    <name type="scientific">Balnearium lithotrophicum</name>
    <dbReference type="NCBI Taxonomy" id="223788"/>
    <lineage>
        <taxon>Bacteria</taxon>
        <taxon>Pseudomonadati</taxon>
        <taxon>Aquificota</taxon>
        <taxon>Aquificia</taxon>
        <taxon>Desulfurobacteriales</taxon>
        <taxon>Desulfurobacteriaceae</taxon>
        <taxon>Balnearium</taxon>
    </lineage>
</organism>
<keyword evidence="1" id="KW-0812">Transmembrane</keyword>
<dbReference type="Proteomes" id="UP000317315">
    <property type="component" value="Unassembled WGS sequence"/>
</dbReference>
<keyword evidence="1" id="KW-0472">Membrane</keyword>
<dbReference type="PROSITE" id="PS51832">
    <property type="entry name" value="HD_GYP"/>
    <property type="match status" value="1"/>
</dbReference>
<gene>
    <name evidence="3" type="ORF">SAMN06269117_101129</name>
</gene>
<proteinExistence type="predicted"/>
<keyword evidence="4" id="KW-1185">Reference proteome</keyword>
<dbReference type="InterPro" id="IPR037522">
    <property type="entry name" value="HD_GYP_dom"/>
</dbReference>
<protein>
    <submittedName>
        <fullName evidence="3">HD-GYP domain, c-di-GMP phosphodiesterase class II (Or its inactivated variant)</fullName>
    </submittedName>
</protein>
<dbReference type="Pfam" id="PF13487">
    <property type="entry name" value="HD_5"/>
    <property type="match status" value="1"/>
</dbReference>
<keyword evidence="1" id="KW-1133">Transmembrane helix</keyword>
<dbReference type="CDD" id="cd00077">
    <property type="entry name" value="HDc"/>
    <property type="match status" value="1"/>
</dbReference>
<dbReference type="EMBL" id="FXTM01000001">
    <property type="protein sequence ID" value="SMO34301.1"/>
    <property type="molecule type" value="Genomic_DNA"/>
</dbReference>
<dbReference type="OrthoDB" id="9759601at2"/>
<dbReference type="PANTHER" id="PTHR43155">
    <property type="entry name" value="CYCLIC DI-GMP PHOSPHODIESTERASE PA4108-RELATED"/>
    <property type="match status" value="1"/>
</dbReference>
<feature type="domain" description="HD-GYP" evidence="2">
    <location>
        <begin position="274"/>
        <end position="470"/>
    </location>
</feature>
<evidence type="ECO:0000256" key="1">
    <source>
        <dbReference type="SAM" id="Phobius"/>
    </source>
</evidence>
<dbReference type="PANTHER" id="PTHR43155:SF2">
    <property type="entry name" value="CYCLIC DI-GMP PHOSPHODIESTERASE PA4108"/>
    <property type="match status" value="1"/>
</dbReference>
<sequence length="472" mass="53940">MNLNLLIPFFLVTLFLISIFILYLLLKRKTSESIRDKIENCVINAFTVQSLLHCLKKTFPVFFPSIVDIGVYKKTKNAFVRMDSLSNEDILTEDLLDSSHGKSKPRLPSIIYDLNFKNLGRFFIHSVLFNHTALVIMSKEPLKLDELELPLKIFLERVSTLSELEEKETILKNFSAIMSSHEVLEKLMFDEEVLSSFVVNSTKLLLNVPYVEIEKGNKSLYKIGNEKKEPCKEFHLRGTNYTLNVCGRVLSGEEKSKLGKFLDVFSFLIGGEDFIKNYMELLMEIVKDFENSTPFYKNHSLLVKEVSVLVGRRMGFSQNSLESIKYGAYLHDIGMVTPISNIAFENKVLTEREKLKLKYHPIIGASLVSPITRLYPTIKDIVLQHHEFCDGTGYPYGLKCGNIIPEAQVVALAEVFIGLISDRPYRKGKSFDEAYRIITSESSTKFLPEVIEAFSSEYKKITQTIDSIRKGK</sequence>
<dbReference type="InterPro" id="IPR003607">
    <property type="entry name" value="HD/PDEase_dom"/>
</dbReference>
<dbReference type="Gene3D" id="1.10.3210.10">
    <property type="entry name" value="Hypothetical protein af1432"/>
    <property type="match status" value="1"/>
</dbReference>
<name>A0A521AHQ7_9BACT</name>
<dbReference type="SUPFAM" id="SSF109604">
    <property type="entry name" value="HD-domain/PDEase-like"/>
    <property type="match status" value="1"/>
</dbReference>
<feature type="transmembrane region" description="Helical" evidence="1">
    <location>
        <begin position="6"/>
        <end position="26"/>
    </location>
</feature>
<reference evidence="3 4" key="1">
    <citation type="submission" date="2017-05" db="EMBL/GenBank/DDBJ databases">
        <authorList>
            <person name="Varghese N."/>
            <person name="Submissions S."/>
        </authorList>
    </citation>
    <scope>NUCLEOTIDE SEQUENCE [LARGE SCALE GENOMIC DNA]</scope>
    <source>
        <strain evidence="3 4">DSM 16304</strain>
    </source>
</reference>
<evidence type="ECO:0000313" key="3">
    <source>
        <dbReference type="EMBL" id="SMO34301.1"/>
    </source>
</evidence>
<dbReference type="RefSeq" id="WP_142933541.1">
    <property type="nucleotide sequence ID" value="NZ_FXTM01000001.1"/>
</dbReference>
<dbReference type="AlphaFoldDB" id="A0A521AHQ7"/>
<evidence type="ECO:0000313" key="4">
    <source>
        <dbReference type="Proteomes" id="UP000317315"/>
    </source>
</evidence>